<comment type="similarity">
    <text evidence="2">Belongs to the eukaryotic ribosomal protein eL24 family.</text>
</comment>
<dbReference type="PANTHER" id="PTHR10792">
    <property type="entry name" value="60S RIBOSOMAL PROTEIN L24"/>
    <property type="match status" value="1"/>
</dbReference>
<reference evidence="7" key="1">
    <citation type="submission" date="2022-04" db="EMBL/GenBank/DDBJ databases">
        <authorList>
            <person name="Xu L."/>
            <person name="Lv Z."/>
        </authorList>
    </citation>
    <scope>NUCLEOTIDE SEQUENCE</scope>
    <source>
        <strain evidence="7">LV_2022a</strain>
    </source>
</reference>
<evidence type="ECO:0000313" key="8">
    <source>
        <dbReference type="Proteomes" id="UP001292079"/>
    </source>
</evidence>
<evidence type="ECO:0000256" key="1">
    <source>
        <dbReference type="ARBA" id="ARBA00004123"/>
    </source>
</evidence>
<accession>A0AAE1ZAN4</accession>
<dbReference type="InterPro" id="IPR038630">
    <property type="entry name" value="L24e/L24_sf"/>
</dbReference>
<dbReference type="GO" id="GO:0005730">
    <property type="term" value="C:nucleolus"/>
    <property type="evidence" value="ECO:0007669"/>
    <property type="project" value="TreeGrafter"/>
</dbReference>
<keyword evidence="3" id="KW-0539">Nucleus</keyword>
<dbReference type="GO" id="GO:0042273">
    <property type="term" value="P:ribosomal large subunit biogenesis"/>
    <property type="evidence" value="ECO:0007669"/>
    <property type="project" value="TreeGrafter"/>
</dbReference>
<feature type="domain" description="Large ribosomal subunit protein eL24-related N-terminal" evidence="6">
    <location>
        <begin position="1"/>
        <end position="29"/>
    </location>
</feature>
<dbReference type="Gene3D" id="2.30.170.20">
    <property type="entry name" value="Ribosomal protein L24e"/>
    <property type="match status" value="1"/>
</dbReference>
<dbReference type="PROSITE" id="PS01073">
    <property type="entry name" value="RIBOSOMAL_L24E"/>
    <property type="match status" value="1"/>
</dbReference>
<evidence type="ECO:0000256" key="3">
    <source>
        <dbReference type="ARBA" id="ARBA00023242"/>
    </source>
</evidence>
<evidence type="ECO:0000313" key="7">
    <source>
        <dbReference type="EMBL" id="KAK4470675.1"/>
    </source>
</evidence>
<dbReference type="InterPro" id="IPR056366">
    <property type="entry name" value="Ribosomal_eL24"/>
</dbReference>
<comment type="subcellular location">
    <subcellularLocation>
        <location evidence="1">Nucleus</location>
    </subcellularLocation>
</comment>
<dbReference type="PANTHER" id="PTHR10792:SF8">
    <property type="entry name" value="RIBOSOME BIOGENESIS PROTEIN RLP24-RELATED"/>
    <property type="match status" value="1"/>
</dbReference>
<comment type="caution">
    <text evidence="7">The sequence shown here is derived from an EMBL/GenBank/DDBJ whole genome shotgun (WGS) entry which is preliminary data.</text>
</comment>
<name>A0AAE1ZAN4_SCHME</name>
<evidence type="ECO:0000256" key="5">
    <source>
        <dbReference type="SAM" id="MobiDB-lite"/>
    </source>
</evidence>
<reference evidence="7" key="2">
    <citation type="journal article" date="2023" name="Infect Dis Poverty">
        <title>Chromosome-scale genome of the human blood fluke Schistosoma mekongi and its implications for public health.</title>
        <authorList>
            <person name="Zhou M."/>
            <person name="Xu L."/>
            <person name="Xu D."/>
            <person name="Chen W."/>
            <person name="Khan J."/>
            <person name="Hu Y."/>
            <person name="Huang H."/>
            <person name="Wei H."/>
            <person name="Zhang Y."/>
            <person name="Chusongsang P."/>
            <person name="Tanasarnprasert K."/>
            <person name="Hu X."/>
            <person name="Limpanont Y."/>
            <person name="Lv Z."/>
        </authorList>
    </citation>
    <scope>NUCLEOTIDE SEQUENCE</scope>
    <source>
        <strain evidence="7">LV_2022a</strain>
    </source>
</reference>
<dbReference type="InterPro" id="IPR000988">
    <property type="entry name" value="Ribosomal_eL24-rel_N"/>
</dbReference>
<dbReference type="GO" id="GO:0003735">
    <property type="term" value="F:structural constituent of ribosome"/>
    <property type="evidence" value="ECO:0007669"/>
    <property type="project" value="InterPro"/>
</dbReference>
<feature type="compositionally biased region" description="Basic and acidic residues" evidence="5">
    <location>
        <begin position="187"/>
        <end position="202"/>
    </location>
</feature>
<sequence length="215" mass="25459">MRIYRCWFCSSPIYPGHGTLFVRNDCKVILLRFPTAFLSQFDELYLPIEFRFCRGKCHKAFKKHKNPRKVRWTKVSRRIRGKELTDDLAQTFERKRNFLFKYERATVQKILNAVPKIDQIKHKRESAFIRKRLIKGVQLRTEEDIKLVNTQMHLIEAPEAKRKRALMDVDSESDLSEEETMDLSLAELEKQTNKGKVTDKSKARAKKQKIALETK</sequence>
<dbReference type="EMBL" id="JALJAT010000004">
    <property type="protein sequence ID" value="KAK4470675.1"/>
    <property type="molecule type" value="Genomic_DNA"/>
</dbReference>
<protein>
    <recommendedName>
        <fullName evidence="4">Probable ribosome biogenesis protein RLP24</fullName>
    </recommendedName>
</protein>
<evidence type="ECO:0000256" key="2">
    <source>
        <dbReference type="ARBA" id="ARBA00005647"/>
    </source>
</evidence>
<organism evidence="7 8">
    <name type="scientific">Schistosoma mekongi</name>
    <name type="common">Parasitic worm</name>
    <dbReference type="NCBI Taxonomy" id="38744"/>
    <lineage>
        <taxon>Eukaryota</taxon>
        <taxon>Metazoa</taxon>
        <taxon>Spiralia</taxon>
        <taxon>Lophotrochozoa</taxon>
        <taxon>Platyhelminthes</taxon>
        <taxon>Trematoda</taxon>
        <taxon>Digenea</taxon>
        <taxon>Strigeidida</taxon>
        <taxon>Schistosomatoidea</taxon>
        <taxon>Schistosomatidae</taxon>
        <taxon>Schistosoma</taxon>
    </lineage>
</organism>
<evidence type="ECO:0000259" key="6">
    <source>
        <dbReference type="Pfam" id="PF01246"/>
    </source>
</evidence>
<feature type="domain" description="Large ribosomal subunit protein eL24-related N-terminal" evidence="6">
    <location>
        <begin position="50"/>
        <end position="86"/>
    </location>
</feature>
<dbReference type="SUPFAM" id="SSF57716">
    <property type="entry name" value="Glucocorticoid receptor-like (DNA-binding domain)"/>
    <property type="match status" value="2"/>
</dbReference>
<proteinExistence type="inferred from homology"/>
<feature type="compositionally biased region" description="Acidic residues" evidence="5">
    <location>
        <begin position="169"/>
        <end position="181"/>
    </location>
</feature>
<feature type="region of interest" description="Disordered" evidence="5">
    <location>
        <begin position="168"/>
        <end position="215"/>
    </location>
</feature>
<dbReference type="AlphaFoldDB" id="A0AAE1ZAN4"/>
<dbReference type="CDD" id="cd00472">
    <property type="entry name" value="Ribosomal_L24e_L24"/>
    <property type="match status" value="1"/>
</dbReference>
<evidence type="ECO:0000256" key="4">
    <source>
        <dbReference type="ARBA" id="ARBA00039784"/>
    </source>
</evidence>
<keyword evidence="8" id="KW-1185">Reference proteome</keyword>
<gene>
    <name evidence="7" type="ORF">MN116_006206</name>
</gene>
<dbReference type="Pfam" id="PF01246">
    <property type="entry name" value="Ribosomal_L24e"/>
    <property type="match status" value="2"/>
</dbReference>
<dbReference type="InterPro" id="IPR023442">
    <property type="entry name" value="Ribosomal_eL24_CS"/>
</dbReference>
<dbReference type="Proteomes" id="UP001292079">
    <property type="component" value="Unassembled WGS sequence"/>
</dbReference>